<dbReference type="EMBL" id="HG002357">
    <property type="protein sequence ID" value="CDF41365.1"/>
    <property type="molecule type" value="Genomic_DNA"/>
</dbReference>
<evidence type="ECO:0000256" key="1">
    <source>
        <dbReference type="SAM" id="MobiDB-lite"/>
    </source>
</evidence>
<feature type="region of interest" description="Disordered" evidence="1">
    <location>
        <begin position="60"/>
        <end position="105"/>
    </location>
</feature>
<dbReference type="RefSeq" id="XP_005711659.1">
    <property type="nucleotide sequence ID" value="XM_005711602.1"/>
</dbReference>
<evidence type="ECO:0000313" key="3">
    <source>
        <dbReference type="Proteomes" id="UP000012073"/>
    </source>
</evidence>
<reference evidence="3" key="1">
    <citation type="journal article" date="2013" name="Proc. Natl. Acad. Sci. U.S.A.">
        <title>Genome structure and metabolic features in the red seaweed Chondrus crispus shed light on evolution of the Archaeplastida.</title>
        <authorList>
            <person name="Collen J."/>
            <person name="Porcel B."/>
            <person name="Carre W."/>
            <person name="Ball S.G."/>
            <person name="Chaparro C."/>
            <person name="Tonon T."/>
            <person name="Barbeyron T."/>
            <person name="Michel G."/>
            <person name="Noel B."/>
            <person name="Valentin K."/>
            <person name="Elias M."/>
            <person name="Artiguenave F."/>
            <person name="Arun A."/>
            <person name="Aury J.M."/>
            <person name="Barbosa-Neto J.F."/>
            <person name="Bothwell J.H."/>
            <person name="Bouget F.Y."/>
            <person name="Brillet L."/>
            <person name="Cabello-Hurtado F."/>
            <person name="Capella-Gutierrez S."/>
            <person name="Charrier B."/>
            <person name="Cladiere L."/>
            <person name="Cock J.M."/>
            <person name="Coelho S.M."/>
            <person name="Colleoni C."/>
            <person name="Czjzek M."/>
            <person name="Da Silva C."/>
            <person name="Delage L."/>
            <person name="Denoeud F."/>
            <person name="Deschamps P."/>
            <person name="Dittami S.M."/>
            <person name="Gabaldon T."/>
            <person name="Gachon C.M."/>
            <person name="Groisillier A."/>
            <person name="Herve C."/>
            <person name="Jabbari K."/>
            <person name="Katinka M."/>
            <person name="Kloareg B."/>
            <person name="Kowalczyk N."/>
            <person name="Labadie K."/>
            <person name="Leblanc C."/>
            <person name="Lopez P.J."/>
            <person name="McLachlan D.H."/>
            <person name="Meslet-Cladiere L."/>
            <person name="Moustafa A."/>
            <person name="Nehr Z."/>
            <person name="Nyvall Collen P."/>
            <person name="Panaud O."/>
            <person name="Partensky F."/>
            <person name="Poulain J."/>
            <person name="Rensing S.A."/>
            <person name="Rousvoal S."/>
            <person name="Samson G."/>
            <person name="Symeonidi A."/>
            <person name="Weissenbach J."/>
            <person name="Zambounis A."/>
            <person name="Wincker P."/>
            <person name="Boyen C."/>
        </authorList>
    </citation>
    <scope>NUCLEOTIDE SEQUENCE [LARGE SCALE GENOMIC DNA]</scope>
    <source>
        <strain evidence="3">cv. Stackhouse</strain>
    </source>
</reference>
<evidence type="ECO:0000313" key="2">
    <source>
        <dbReference type="EMBL" id="CDF41365.1"/>
    </source>
</evidence>
<dbReference type="Gramene" id="CDF41365">
    <property type="protein sequence ID" value="CDF41365"/>
    <property type="gene ID" value="CHC_T00000991001"/>
</dbReference>
<dbReference type="KEGG" id="ccp:CHC_T00000991001"/>
<dbReference type="AlphaFoldDB" id="R7QVL3"/>
<accession>R7QVL3</accession>
<keyword evidence="3" id="KW-1185">Reference proteome</keyword>
<protein>
    <submittedName>
        <fullName evidence="2">Uncharacterized protein</fullName>
    </submittedName>
</protein>
<feature type="region of interest" description="Disordered" evidence="1">
    <location>
        <begin position="112"/>
        <end position="131"/>
    </location>
</feature>
<feature type="compositionally biased region" description="Low complexity" evidence="1">
    <location>
        <begin position="69"/>
        <end position="85"/>
    </location>
</feature>
<dbReference type="GeneID" id="17319376"/>
<gene>
    <name evidence="2" type="ORF">CHC_T00000991001</name>
</gene>
<proteinExistence type="predicted"/>
<organism evidence="2 3">
    <name type="scientific">Chondrus crispus</name>
    <name type="common">Carrageen Irish moss</name>
    <name type="synonym">Polymorpha crispa</name>
    <dbReference type="NCBI Taxonomy" id="2769"/>
    <lineage>
        <taxon>Eukaryota</taxon>
        <taxon>Rhodophyta</taxon>
        <taxon>Florideophyceae</taxon>
        <taxon>Rhodymeniophycidae</taxon>
        <taxon>Gigartinales</taxon>
        <taxon>Gigartinaceae</taxon>
        <taxon>Chondrus</taxon>
    </lineage>
</organism>
<dbReference type="Proteomes" id="UP000012073">
    <property type="component" value="Unassembled WGS sequence"/>
</dbReference>
<sequence>MRLEGASKNILSHTHPKNDQEEHALLTNFLLAPTHKSRWRPYPLLSCRGGASLRVLISQQRSDTHYSTRAARPRPQSLSRSPRVRCASSRGACRPGSPKSLVRQLPEIATRYSCSRASSRRHTPHSAKTPS</sequence>
<name>R7QVL3_CHOCR</name>